<evidence type="ECO:0000313" key="4">
    <source>
        <dbReference type="Proteomes" id="UP000248198"/>
    </source>
</evidence>
<keyword evidence="1" id="KW-0175">Coiled coil</keyword>
<reference evidence="3 4" key="1">
    <citation type="submission" date="2018-06" db="EMBL/GenBank/DDBJ databases">
        <title>Genomic Encyclopedia of Archaeal and Bacterial Type Strains, Phase II (KMG-II): from individual species to whole genera.</title>
        <authorList>
            <person name="Goeker M."/>
        </authorList>
    </citation>
    <scope>NUCLEOTIDE SEQUENCE [LARGE SCALE GENOMIC DNA]</scope>
    <source>
        <strain evidence="3 4">DSM 27372</strain>
    </source>
</reference>
<organism evidence="3 4">
    <name type="scientific">Pedobacter nutrimenti</name>
    <dbReference type="NCBI Taxonomy" id="1241337"/>
    <lineage>
        <taxon>Bacteria</taxon>
        <taxon>Pseudomonadati</taxon>
        <taxon>Bacteroidota</taxon>
        <taxon>Sphingobacteriia</taxon>
        <taxon>Sphingobacteriales</taxon>
        <taxon>Sphingobacteriaceae</taxon>
        <taxon>Pedobacter</taxon>
    </lineage>
</organism>
<dbReference type="Proteomes" id="UP000248198">
    <property type="component" value="Unassembled WGS sequence"/>
</dbReference>
<evidence type="ECO:0000313" key="3">
    <source>
        <dbReference type="EMBL" id="PYF74185.1"/>
    </source>
</evidence>
<keyword evidence="2" id="KW-0732">Signal</keyword>
<evidence type="ECO:0000256" key="1">
    <source>
        <dbReference type="SAM" id="Coils"/>
    </source>
</evidence>
<evidence type="ECO:0000256" key="2">
    <source>
        <dbReference type="SAM" id="SignalP"/>
    </source>
</evidence>
<comment type="caution">
    <text evidence="3">The sequence shown here is derived from an EMBL/GenBank/DDBJ whole genome shotgun (WGS) entry which is preliminary data.</text>
</comment>
<proteinExistence type="predicted"/>
<gene>
    <name evidence="3" type="ORF">B0O44_104356</name>
</gene>
<dbReference type="AlphaFoldDB" id="A0A318UJQ5"/>
<keyword evidence="4" id="KW-1185">Reference proteome</keyword>
<name>A0A318UJQ5_9SPHI</name>
<sequence>MKKFILLLLLLVTWKVKAQNSGTITIGGDFDKFYPTVWTDGGWDNNATSVLEIGRSLVHTNSDWRGSLLARFEFHLNRYGNASDFINADIVQNYKHLGTQNVDFIAGWADQTLSNPGYGMVIWLRGGGTSYYYNSKYTTSCVVYDGVANPLPYQEYNGTIRTYKTMPDAYVNSNGLSRTGTAYFNGTGASYFAGNLGLGTPDTKGYKLAVNGKVRAHEIKVETANWPDYVFAKEYDLPSLNETEKHIQEKGHLPGIPSAAEVKNNGVDLGAMNAKLLQKIEELTLYIIDLNKTVQQQQKEINHLKKK</sequence>
<protein>
    <submittedName>
        <fullName evidence="3">Uncharacterized protein</fullName>
    </submittedName>
</protein>
<feature type="chain" id="PRO_5016311244" evidence="2">
    <location>
        <begin position="19"/>
        <end position="307"/>
    </location>
</feature>
<dbReference type="OrthoDB" id="743778at2"/>
<dbReference type="EMBL" id="QKLU01000004">
    <property type="protein sequence ID" value="PYF74185.1"/>
    <property type="molecule type" value="Genomic_DNA"/>
</dbReference>
<feature type="coiled-coil region" evidence="1">
    <location>
        <begin position="280"/>
        <end position="307"/>
    </location>
</feature>
<dbReference type="RefSeq" id="WP_110831259.1">
    <property type="nucleotide sequence ID" value="NZ_QKLU01000004.1"/>
</dbReference>
<accession>A0A318UJQ5</accession>
<feature type="signal peptide" evidence="2">
    <location>
        <begin position="1"/>
        <end position="18"/>
    </location>
</feature>